<protein>
    <submittedName>
        <fullName evidence="1">Golgi transport complex subunit</fullName>
    </submittedName>
</protein>
<evidence type="ECO:0000313" key="1">
    <source>
        <dbReference type="EMBL" id="GMM57805.1"/>
    </source>
</evidence>
<accession>A0AAV5S1R9</accession>
<comment type="caution">
    <text evidence="1">The sequence shown here is derived from an EMBL/GenBank/DDBJ whole genome shotgun (WGS) entry which is preliminary data.</text>
</comment>
<sequence>MSATQNNEPKPDKDEILEIFFDENFVPQAFVDILLSSTKAQDQRQLQHTSSALLSRLDFYTRHLTSELESTIWNLEKLSERLPGTWDEGAAQKSVGSDDVNSIAERYIDSQMSGASKLEYYLDTLGSAVRSVESDIQMVDKDLSQLNEQFTDDTDVIEQTKQLELVRGRLNDVLKMFRLVQSICGISGSDATKKQQDGQNVSLEDFKLSLSTLAETISESLNKAQSEESAGERNAPLLDKVDNLIRLAPMFKGLGQFYDVYEEFSNNISKESQRYLRTKDIEGDFDI</sequence>
<dbReference type="Gene3D" id="6.10.250.2790">
    <property type="match status" value="1"/>
</dbReference>
<dbReference type="Proteomes" id="UP001377567">
    <property type="component" value="Unassembled WGS sequence"/>
</dbReference>
<proteinExistence type="predicted"/>
<evidence type="ECO:0000313" key="2">
    <source>
        <dbReference type="Proteomes" id="UP001377567"/>
    </source>
</evidence>
<gene>
    <name evidence="1" type="ORF">DAKH74_044210</name>
</gene>
<keyword evidence="2" id="KW-1185">Reference proteome</keyword>
<reference evidence="1 2" key="1">
    <citation type="journal article" date="2023" name="Elife">
        <title>Identification of key yeast species and microbe-microbe interactions impacting larval growth of Drosophila in the wild.</title>
        <authorList>
            <person name="Mure A."/>
            <person name="Sugiura Y."/>
            <person name="Maeda R."/>
            <person name="Honda K."/>
            <person name="Sakurai N."/>
            <person name="Takahashi Y."/>
            <person name="Watada M."/>
            <person name="Katoh T."/>
            <person name="Gotoh A."/>
            <person name="Gotoh Y."/>
            <person name="Taniguchi I."/>
            <person name="Nakamura K."/>
            <person name="Hayashi T."/>
            <person name="Katayama T."/>
            <person name="Uemura T."/>
            <person name="Hattori Y."/>
        </authorList>
    </citation>
    <scope>NUCLEOTIDE SEQUENCE [LARGE SCALE GENOMIC DNA]</scope>
    <source>
        <strain evidence="1 2">KH-74</strain>
    </source>
</reference>
<dbReference type="AlphaFoldDB" id="A0AAV5S1R9"/>
<name>A0AAV5S1R9_MAUHU</name>
<organism evidence="1 2">
    <name type="scientific">Maudiozyma humilis</name>
    <name type="common">Sour dough yeast</name>
    <name type="synonym">Kazachstania humilis</name>
    <dbReference type="NCBI Taxonomy" id="51915"/>
    <lineage>
        <taxon>Eukaryota</taxon>
        <taxon>Fungi</taxon>
        <taxon>Dikarya</taxon>
        <taxon>Ascomycota</taxon>
        <taxon>Saccharomycotina</taxon>
        <taxon>Saccharomycetes</taxon>
        <taxon>Saccharomycetales</taxon>
        <taxon>Saccharomycetaceae</taxon>
        <taxon>Maudiozyma</taxon>
    </lineage>
</organism>
<dbReference type="EMBL" id="BTGD01000016">
    <property type="protein sequence ID" value="GMM57805.1"/>
    <property type="molecule type" value="Genomic_DNA"/>
</dbReference>